<dbReference type="HAMAP" id="MF_01222">
    <property type="entry name" value="Archease_arch"/>
    <property type="match status" value="1"/>
</dbReference>
<dbReference type="InterPro" id="IPR022952">
    <property type="entry name" value="Archease_arc"/>
</dbReference>
<comment type="caution">
    <text evidence="7">The sequence shown here is derived from an EMBL/GenBank/DDBJ whole genome shotgun (WGS) entry which is preliminary data.</text>
</comment>
<evidence type="ECO:0000256" key="4">
    <source>
        <dbReference type="ARBA" id="ARBA00022837"/>
    </source>
</evidence>
<dbReference type="STRING" id="1004156.AYP45_02850"/>
<dbReference type="InterPro" id="IPR023572">
    <property type="entry name" value="Archease_dom"/>
</dbReference>
<name>A0A1V4AWI7_9BACT</name>
<evidence type="ECO:0000256" key="3">
    <source>
        <dbReference type="ARBA" id="ARBA00022723"/>
    </source>
</evidence>
<reference evidence="7 8" key="1">
    <citation type="journal article" date="2017" name="Water Res.">
        <title>Discovery and metagenomic analysis of an anammox bacterial enrichment related to Candidatus "Brocadia caroliniensis" in a full-scale glycerol-fed nitritation-denitritation separate centrate treatment process.</title>
        <authorList>
            <person name="Park H."/>
            <person name="Brotto A.C."/>
            <person name="van Loosdrecht M.C."/>
            <person name="Chandran K."/>
        </authorList>
    </citation>
    <scope>NUCLEOTIDE SEQUENCE [LARGE SCALE GENOMIC DNA]</scope>
    <source>
        <strain evidence="7">26THWARD</strain>
    </source>
</reference>
<feature type="domain" description="Archease" evidence="6">
    <location>
        <begin position="4"/>
        <end position="138"/>
    </location>
</feature>
<dbReference type="AlphaFoldDB" id="A0A1V4AWI7"/>
<sequence>MPKYILIDHTADIGIDVFGVSLPELFTNAAFALFDIITDLSKVEGKTEYKISISGIDKEQLLVNWLSELLYLHDVKNLLFHDFCIVDITDNQLHAVVRGEVIEEGKHVIKTEIKAVTYHCLSVIRDNDCWKARVIFDL</sequence>
<protein>
    <recommendedName>
        <fullName evidence="5">Protein archease</fullName>
    </recommendedName>
</protein>
<dbReference type="Pfam" id="PF01951">
    <property type="entry name" value="Archease"/>
    <property type="match status" value="1"/>
</dbReference>
<keyword evidence="4 5" id="KW-0106">Calcium</keyword>
<evidence type="ECO:0000256" key="5">
    <source>
        <dbReference type="HAMAP-Rule" id="MF_01222"/>
    </source>
</evidence>
<keyword evidence="3 5" id="KW-0479">Metal-binding</keyword>
<dbReference type="Gene3D" id="3.55.10.10">
    <property type="entry name" value="Archease domain"/>
    <property type="match status" value="1"/>
</dbReference>
<feature type="binding site" evidence="5">
    <location>
        <position position="12"/>
    </location>
    <ligand>
        <name>Ca(2+)</name>
        <dbReference type="ChEBI" id="CHEBI:29108"/>
    </ligand>
</feature>
<evidence type="ECO:0000256" key="2">
    <source>
        <dbReference type="ARBA" id="ARBA00022694"/>
    </source>
</evidence>
<dbReference type="PANTHER" id="PTHR12682">
    <property type="entry name" value="ARCHEASE"/>
    <property type="match status" value="1"/>
</dbReference>
<comment type="similarity">
    <text evidence="1 5">Belongs to the archease family.</text>
</comment>
<dbReference type="Proteomes" id="UP000189681">
    <property type="component" value="Unassembled WGS sequence"/>
</dbReference>
<feature type="binding site" evidence="5">
    <location>
        <position position="138"/>
    </location>
    <ligand>
        <name>Ca(2+)</name>
        <dbReference type="ChEBI" id="CHEBI:29108"/>
    </ligand>
</feature>
<comment type="function">
    <text evidence="5">Activates the tRNA-splicing ligase complex by facilitating the enzymatic turnover of catalytic subunit RtcB. Acts by promoting the guanylylation of RtcB, a key intermediate step in tRNA ligation. Can also alter the NTP specificity of RtcB such that ATP, dGTP or ITP is used efficiently.</text>
</comment>
<gene>
    <name evidence="7" type="ORF">AYP45_02850</name>
</gene>
<feature type="binding site" evidence="5">
    <location>
        <position position="137"/>
    </location>
    <ligand>
        <name>Ca(2+)</name>
        <dbReference type="ChEBI" id="CHEBI:29108"/>
    </ligand>
</feature>
<dbReference type="InterPro" id="IPR036820">
    <property type="entry name" value="Archease_dom_sf"/>
</dbReference>
<dbReference type="GO" id="GO:0005509">
    <property type="term" value="F:calcium ion binding"/>
    <property type="evidence" value="ECO:0007669"/>
    <property type="project" value="UniProtKB-UniRule"/>
</dbReference>
<proteinExistence type="inferred from homology"/>
<organism evidence="7 8">
    <name type="scientific">Candidatus Brocadia carolinensis</name>
    <dbReference type="NCBI Taxonomy" id="1004156"/>
    <lineage>
        <taxon>Bacteria</taxon>
        <taxon>Pseudomonadati</taxon>
        <taxon>Planctomycetota</taxon>
        <taxon>Candidatus Brocadiia</taxon>
        <taxon>Candidatus Brocadiales</taxon>
        <taxon>Candidatus Brocadiaceae</taxon>
        <taxon>Candidatus Brocadia</taxon>
    </lineage>
</organism>
<evidence type="ECO:0000259" key="6">
    <source>
        <dbReference type="Pfam" id="PF01951"/>
    </source>
</evidence>
<evidence type="ECO:0000313" key="8">
    <source>
        <dbReference type="Proteomes" id="UP000189681"/>
    </source>
</evidence>
<dbReference type="SUPFAM" id="SSF69819">
    <property type="entry name" value="MTH1598-like"/>
    <property type="match status" value="1"/>
</dbReference>
<dbReference type="InterPro" id="IPR002804">
    <property type="entry name" value="Archease"/>
</dbReference>
<dbReference type="GO" id="GO:0006388">
    <property type="term" value="P:tRNA splicing, via endonucleolytic cleavage and ligation"/>
    <property type="evidence" value="ECO:0007669"/>
    <property type="project" value="UniProtKB-UniRule"/>
</dbReference>
<accession>A0A1V4AWI7</accession>
<evidence type="ECO:0000256" key="1">
    <source>
        <dbReference type="ARBA" id="ARBA00007963"/>
    </source>
</evidence>
<dbReference type="PANTHER" id="PTHR12682:SF11">
    <property type="entry name" value="PROTEIN ARCHEASE"/>
    <property type="match status" value="1"/>
</dbReference>
<dbReference type="EMBL" id="AYTS01000026">
    <property type="protein sequence ID" value="OOP57498.1"/>
    <property type="molecule type" value="Genomic_DNA"/>
</dbReference>
<evidence type="ECO:0000313" key="7">
    <source>
        <dbReference type="EMBL" id="OOP57498.1"/>
    </source>
</evidence>
<dbReference type="NCBIfam" id="NF001617">
    <property type="entry name" value="PRK00407.1"/>
    <property type="match status" value="1"/>
</dbReference>
<keyword evidence="2 5" id="KW-0819">tRNA processing</keyword>